<evidence type="ECO:0000256" key="2">
    <source>
        <dbReference type="ARBA" id="ARBA00012513"/>
    </source>
</evidence>
<dbReference type="GO" id="GO:0004674">
    <property type="term" value="F:protein serine/threonine kinase activity"/>
    <property type="evidence" value="ECO:0007669"/>
    <property type="project" value="UniProtKB-KW"/>
</dbReference>
<keyword evidence="3" id="KW-0723">Serine/threonine-protein kinase</keyword>
<evidence type="ECO:0000313" key="14">
    <source>
        <dbReference type="Proteomes" id="UP000436088"/>
    </source>
</evidence>
<dbReference type="Proteomes" id="UP000436088">
    <property type="component" value="Unassembled WGS sequence"/>
</dbReference>
<dbReference type="Gene3D" id="3.30.200.20">
    <property type="entry name" value="Phosphorylase Kinase, domain 1"/>
    <property type="match status" value="1"/>
</dbReference>
<proteinExistence type="inferred from homology"/>
<dbReference type="PROSITE" id="PS50011">
    <property type="entry name" value="PROTEIN_KINASE_DOM"/>
    <property type="match status" value="1"/>
</dbReference>
<sequence length="242" mass="27125">MILITHRHLQPALPNLKKVHPHGFKSHVDLDVSGRDNKIRNSLASTSSSLASSASQFNSSQMAEDASSKFKGGSGNSQTDNADVGECEIPWEDLDIGERIGLGSYGEVYHADWNGTEVAVKKFLDQDFSGAALDEFKREVRIMRRMRHPNVLLFMGAVTRPPHLSIITEFLPRGSLFKILHRPHSQFDEKRRIKMALDVARGMNCLRTPTIVHRDLKSPSLLVDKNWSVKECKVAFGSLECF</sequence>
<evidence type="ECO:0000313" key="13">
    <source>
        <dbReference type="EMBL" id="KAE8684993.1"/>
    </source>
</evidence>
<evidence type="ECO:0000256" key="11">
    <source>
        <dbReference type="SAM" id="MobiDB-lite"/>
    </source>
</evidence>
<evidence type="ECO:0000256" key="3">
    <source>
        <dbReference type="ARBA" id="ARBA00022527"/>
    </source>
</evidence>
<keyword evidence="7 10" id="KW-0067">ATP-binding</keyword>
<name>A0A6A2Z0B6_HIBSY</name>
<dbReference type="PANTHER" id="PTHR44329:SF284">
    <property type="entry name" value="SERINE_THREONINE-PROTEIN KINASE EDR1-LIKE ISOFORM X2"/>
    <property type="match status" value="1"/>
</dbReference>
<keyword evidence="14" id="KW-1185">Reference proteome</keyword>
<organism evidence="13 14">
    <name type="scientific">Hibiscus syriacus</name>
    <name type="common">Rose of Sharon</name>
    <dbReference type="NCBI Taxonomy" id="106335"/>
    <lineage>
        <taxon>Eukaryota</taxon>
        <taxon>Viridiplantae</taxon>
        <taxon>Streptophyta</taxon>
        <taxon>Embryophyta</taxon>
        <taxon>Tracheophyta</taxon>
        <taxon>Spermatophyta</taxon>
        <taxon>Magnoliopsida</taxon>
        <taxon>eudicotyledons</taxon>
        <taxon>Gunneridae</taxon>
        <taxon>Pentapetalae</taxon>
        <taxon>rosids</taxon>
        <taxon>malvids</taxon>
        <taxon>Malvales</taxon>
        <taxon>Malvaceae</taxon>
        <taxon>Malvoideae</taxon>
        <taxon>Hibiscus</taxon>
    </lineage>
</organism>
<protein>
    <recommendedName>
        <fullName evidence="2">non-specific serine/threonine protein kinase</fullName>
        <ecNumber evidence="2">2.7.11.1</ecNumber>
    </recommendedName>
</protein>
<comment type="caution">
    <text evidence="13">The sequence shown here is derived from an EMBL/GenBank/DDBJ whole genome shotgun (WGS) entry which is preliminary data.</text>
</comment>
<evidence type="ECO:0000259" key="12">
    <source>
        <dbReference type="PROSITE" id="PS50011"/>
    </source>
</evidence>
<dbReference type="InterPro" id="IPR051681">
    <property type="entry name" value="Ser/Thr_Kinases-Pseudokinases"/>
</dbReference>
<feature type="binding site" evidence="10">
    <location>
        <position position="122"/>
    </location>
    <ligand>
        <name>ATP</name>
        <dbReference type="ChEBI" id="CHEBI:30616"/>
    </ligand>
</feature>
<evidence type="ECO:0000256" key="4">
    <source>
        <dbReference type="ARBA" id="ARBA00022679"/>
    </source>
</evidence>
<comment type="catalytic activity">
    <reaction evidence="8">
        <text>L-threonyl-[protein] + ATP = O-phospho-L-threonyl-[protein] + ADP + H(+)</text>
        <dbReference type="Rhea" id="RHEA:46608"/>
        <dbReference type="Rhea" id="RHEA-COMP:11060"/>
        <dbReference type="Rhea" id="RHEA-COMP:11605"/>
        <dbReference type="ChEBI" id="CHEBI:15378"/>
        <dbReference type="ChEBI" id="CHEBI:30013"/>
        <dbReference type="ChEBI" id="CHEBI:30616"/>
        <dbReference type="ChEBI" id="CHEBI:61977"/>
        <dbReference type="ChEBI" id="CHEBI:456216"/>
        <dbReference type="EC" id="2.7.11.1"/>
    </reaction>
</comment>
<evidence type="ECO:0000256" key="5">
    <source>
        <dbReference type="ARBA" id="ARBA00022741"/>
    </source>
</evidence>
<evidence type="ECO:0000256" key="10">
    <source>
        <dbReference type="PROSITE-ProRule" id="PRU10141"/>
    </source>
</evidence>
<dbReference type="GO" id="GO:0005524">
    <property type="term" value="F:ATP binding"/>
    <property type="evidence" value="ECO:0007669"/>
    <property type="project" value="UniProtKB-UniRule"/>
</dbReference>
<dbReference type="InterPro" id="IPR000719">
    <property type="entry name" value="Prot_kinase_dom"/>
</dbReference>
<dbReference type="InterPro" id="IPR001245">
    <property type="entry name" value="Ser-Thr/Tyr_kinase_cat_dom"/>
</dbReference>
<dbReference type="AlphaFoldDB" id="A0A6A2Z0B6"/>
<evidence type="ECO:0000256" key="7">
    <source>
        <dbReference type="ARBA" id="ARBA00022840"/>
    </source>
</evidence>
<dbReference type="EC" id="2.7.11.1" evidence="2"/>
<dbReference type="Gene3D" id="1.10.510.10">
    <property type="entry name" value="Transferase(Phosphotransferase) domain 1"/>
    <property type="match status" value="1"/>
</dbReference>
<evidence type="ECO:0000256" key="6">
    <source>
        <dbReference type="ARBA" id="ARBA00022777"/>
    </source>
</evidence>
<keyword evidence="6" id="KW-0418">Kinase</keyword>
<feature type="region of interest" description="Disordered" evidence="11">
    <location>
        <begin position="55"/>
        <end position="83"/>
    </location>
</feature>
<evidence type="ECO:0000256" key="9">
    <source>
        <dbReference type="ARBA" id="ARBA00048679"/>
    </source>
</evidence>
<comment type="similarity">
    <text evidence="1">Belongs to the protein kinase superfamily. TKL Ser/Thr protein kinase family. RAF subfamily.</text>
</comment>
<dbReference type="SUPFAM" id="SSF56112">
    <property type="entry name" value="Protein kinase-like (PK-like)"/>
    <property type="match status" value="1"/>
</dbReference>
<feature type="domain" description="Protein kinase" evidence="12">
    <location>
        <begin position="94"/>
        <end position="242"/>
    </location>
</feature>
<dbReference type="InterPro" id="IPR011009">
    <property type="entry name" value="Kinase-like_dom_sf"/>
</dbReference>
<keyword evidence="4" id="KW-0808">Transferase</keyword>
<dbReference type="EMBL" id="VEPZ02001236">
    <property type="protein sequence ID" value="KAE8684993.1"/>
    <property type="molecule type" value="Genomic_DNA"/>
</dbReference>
<dbReference type="Pfam" id="PF07714">
    <property type="entry name" value="PK_Tyr_Ser-Thr"/>
    <property type="match status" value="1"/>
</dbReference>
<comment type="catalytic activity">
    <reaction evidence="9">
        <text>L-seryl-[protein] + ATP = O-phospho-L-seryl-[protein] + ADP + H(+)</text>
        <dbReference type="Rhea" id="RHEA:17989"/>
        <dbReference type="Rhea" id="RHEA-COMP:9863"/>
        <dbReference type="Rhea" id="RHEA-COMP:11604"/>
        <dbReference type="ChEBI" id="CHEBI:15378"/>
        <dbReference type="ChEBI" id="CHEBI:29999"/>
        <dbReference type="ChEBI" id="CHEBI:30616"/>
        <dbReference type="ChEBI" id="CHEBI:83421"/>
        <dbReference type="ChEBI" id="CHEBI:456216"/>
        <dbReference type="EC" id="2.7.11.1"/>
    </reaction>
</comment>
<dbReference type="PROSITE" id="PS00107">
    <property type="entry name" value="PROTEIN_KINASE_ATP"/>
    <property type="match status" value="1"/>
</dbReference>
<gene>
    <name evidence="13" type="ORF">F3Y22_tig00111105pilonHSYRG00910</name>
</gene>
<evidence type="ECO:0000256" key="8">
    <source>
        <dbReference type="ARBA" id="ARBA00047899"/>
    </source>
</evidence>
<accession>A0A6A2Z0B6</accession>
<evidence type="ECO:0000256" key="1">
    <source>
        <dbReference type="ARBA" id="ARBA00010507"/>
    </source>
</evidence>
<dbReference type="FunFam" id="3.30.200.20:FF:000060">
    <property type="entry name" value="Serine/threonine-protein kinase isoform 1"/>
    <property type="match status" value="1"/>
</dbReference>
<dbReference type="PANTHER" id="PTHR44329">
    <property type="entry name" value="SERINE/THREONINE-PROTEIN KINASE TNNI3K-RELATED"/>
    <property type="match status" value="1"/>
</dbReference>
<keyword evidence="5 10" id="KW-0547">Nucleotide-binding</keyword>
<dbReference type="InterPro" id="IPR017441">
    <property type="entry name" value="Protein_kinase_ATP_BS"/>
</dbReference>
<reference evidence="13" key="1">
    <citation type="submission" date="2019-09" db="EMBL/GenBank/DDBJ databases">
        <title>Draft genome information of white flower Hibiscus syriacus.</title>
        <authorList>
            <person name="Kim Y.-M."/>
        </authorList>
    </citation>
    <scope>NUCLEOTIDE SEQUENCE [LARGE SCALE GENOMIC DNA]</scope>
    <source>
        <strain evidence="13">YM2019G1</strain>
    </source>
</reference>